<sequence>HQNRSVAPVTALDFGSVMETGSGQSESATLGRKERFDSCPNWNLHRHCNRLRLDIEDRAGKAKKKRQNGQVHYPSTVFASPT</sequence>
<organism evidence="2">
    <name type="scientific">Blumeria graminis f. sp. tritici 96224</name>
    <dbReference type="NCBI Taxonomy" id="1268274"/>
    <lineage>
        <taxon>Eukaryota</taxon>
        <taxon>Fungi</taxon>
        <taxon>Dikarya</taxon>
        <taxon>Ascomycota</taxon>
        <taxon>Pezizomycotina</taxon>
        <taxon>Leotiomycetes</taxon>
        <taxon>Erysiphales</taxon>
        <taxon>Erysiphaceae</taxon>
        <taxon>Blumeria</taxon>
    </lineage>
</organism>
<dbReference type="AlphaFoldDB" id="A0A381LAZ9"/>
<accession>A0A381LAZ9</accession>
<feature type="region of interest" description="Disordered" evidence="1">
    <location>
        <begin position="59"/>
        <end position="82"/>
    </location>
</feature>
<dbReference type="EMBL" id="UIGY01000097">
    <property type="protein sequence ID" value="SUZ10797.1"/>
    <property type="molecule type" value="Genomic_DNA"/>
</dbReference>
<proteinExistence type="predicted"/>
<feature type="region of interest" description="Disordered" evidence="1">
    <location>
        <begin position="1"/>
        <end position="33"/>
    </location>
</feature>
<evidence type="ECO:0000313" key="2">
    <source>
        <dbReference type="EMBL" id="SUZ10797.1"/>
    </source>
</evidence>
<feature type="compositionally biased region" description="Polar residues" evidence="1">
    <location>
        <begin position="19"/>
        <end position="28"/>
    </location>
</feature>
<reference evidence="2" key="1">
    <citation type="submission" date="2018-07" db="EMBL/GenBank/DDBJ databases">
        <authorList>
            <person name="Quirk P.G."/>
            <person name="Krulwich T.A."/>
        </authorList>
    </citation>
    <scope>NUCLEOTIDE SEQUENCE</scope>
    <source>
        <strain evidence="2">96224</strain>
    </source>
</reference>
<evidence type="ECO:0000256" key="1">
    <source>
        <dbReference type="SAM" id="MobiDB-lite"/>
    </source>
</evidence>
<gene>
    <name evidence="2" type="ORF">BGT96224V2_LOCUS3961</name>
</gene>
<protein>
    <submittedName>
        <fullName evidence="2">Bgt-20684</fullName>
    </submittedName>
</protein>
<feature type="non-terminal residue" evidence="2">
    <location>
        <position position="1"/>
    </location>
</feature>
<name>A0A381LAZ9_BLUGR</name>
<feature type="non-terminal residue" evidence="2">
    <location>
        <position position="82"/>
    </location>
</feature>